<keyword evidence="3" id="KW-1185">Reference proteome</keyword>
<evidence type="ECO:0000313" key="2">
    <source>
        <dbReference type="EMBL" id="GAA4701056.1"/>
    </source>
</evidence>
<keyword evidence="1" id="KW-0472">Membrane</keyword>
<keyword evidence="1" id="KW-0812">Transmembrane</keyword>
<organism evidence="2 3">
    <name type="scientific">Pseudonocardia yuanmonensis</name>
    <dbReference type="NCBI Taxonomy" id="1095914"/>
    <lineage>
        <taxon>Bacteria</taxon>
        <taxon>Bacillati</taxon>
        <taxon>Actinomycetota</taxon>
        <taxon>Actinomycetes</taxon>
        <taxon>Pseudonocardiales</taxon>
        <taxon>Pseudonocardiaceae</taxon>
        <taxon>Pseudonocardia</taxon>
    </lineage>
</organism>
<accession>A0ABP8X7F7</accession>
<name>A0ABP8X7F7_9PSEU</name>
<dbReference type="RefSeq" id="WP_345382703.1">
    <property type="nucleotide sequence ID" value="NZ_BAABIC010000016.1"/>
</dbReference>
<sequence length="117" mass="11657">MRATYRASQRRFAFRASSAETSAAAASLGSPLLTAFILCFAVAAIGSSIGTLGIVLPLAAPMLAGGELGVIGFVAALAFCTVIVDVSPFSSNGVMVLASVQVDDRKPSSAGSCASAV</sequence>
<evidence type="ECO:0000256" key="1">
    <source>
        <dbReference type="SAM" id="Phobius"/>
    </source>
</evidence>
<keyword evidence="1" id="KW-1133">Transmembrane helix</keyword>
<protein>
    <recommendedName>
        <fullName evidence="4">Tripartite ATP-independent transporter DctM subunit</fullName>
    </recommendedName>
</protein>
<feature type="transmembrane region" description="Helical" evidence="1">
    <location>
        <begin position="35"/>
        <end position="56"/>
    </location>
</feature>
<evidence type="ECO:0000313" key="3">
    <source>
        <dbReference type="Proteomes" id="UP001500325"/>
    </source>
</evidence>
<dbReference type="EMBL" id="BAABIC010000016">
    <property type="protein sequence ID" value="GAA4701056.1"/>
    <property type="molecule type" value="Genomic_DNA"/>
</dbReference>
<dbReference type="Proteomes" id="UP001500325">
    <property type="component" value="Unassembled WGS sequence"/>
</dbReference>
<gene>
    <name evidence="2" type="ORF">GCM10023215_44890</name>
</gene>
<comment type="caution">
    <text evidence="2">The sequence shown here is derived from an EMBL/GenBank/DDBJ whole genome shotgun (WGS) entry which is preliminary data.</text>
</comment>
<evidence type="ECO:0008006" key="4">
    <source>
        <dbReference type="Google" id="ProtNLM"/>
    </source>
</evidence>
<reference evidence="3" key="1">
    <citation type="journal article" date="2019" name="Int. J. Syst. Evol. Microbiol.">
        <title>The Global Catalogue of Microorganisms (GCM) 10K type strain sequencing project: providing services to taxonomists for standard genome sequencing and annotation.</title>
        <authorList>
            <consortium name="The Broad Institute Genomics Platform"/>
            <consortium name="The Broad Institute Genome Sequencing Center for Infectious Disease"/>
            <person name="Wu L."/>
            <person name="Ma J."/>
        </authorList>
    </citation>
    <scope>NUCLEOTIDE SEQUENCE [LARGE SCALE GENOMIC DNA]</scope>
    <source>
        <strain evidence="3">JCM 18055</strain>
    </source>
</reference>
<feature type="transmembrane region" description="Helical" evidence="1">
    <location>
        <begin position="68"/>
        <end position="89"/>
    </location>
</feature>
<proteinExistence type="predicted"/>